<dbReference type="PROSITE" id="PS51318">
    <property type="entry name" value="TAT"/>
    <property type="match status" value="1"/>
</dbReference>
<dbReference type="GO" id="GO:0051301">
    <property type="term" value="P:cell division"/>
    <property type="evidence" value="ECO:0007669"/>
    <property type="project" value="UniProtKB-KW"/>
</dbReference>
<gene>
    <name evidence="5" type="ORF">SAMN05428998_1613</name>
</gene>
<organism evidence="5 6">
    <name type="scientific">Tistlia consotensis USBA 355</name>
    <dbReference type="NCBI Taxonomy" id="560819"/>
    <lineage>
        <taxon>Bacteria</taxon>
        <taxon>Pseudomonadati</taxon>
        <taxon>Pseudomonadota</taxon>
        <taxon>Alphaproteobacteria</taxon>
        <taxon>Rhodospirillales</taxon>
        <taxon>Rhodovibrionaceae</taxon>
        <taxon>Tistlia</taxon>
    </lineage>
</organism>
<dbReference type="InterPro" id="IPR006311">
    <property type="entry name" value="TAT_signal"/>
</dbReference>
<keyword evidence="1" id="KW-0479">Metal-binding</keyword>
<keyword evidence="5" id="KW-0946">Virion</keyword>
<dbReference type="Pfam" id="PF07732">
    <property type="entry name" value="Cu-oxidase_3"/>
    <property type="match status" value="1"/>
</dbReference>
<dbReference type="EMBL" id="FWZX01000061">
    <property type="protein sequence ID" value="SMF85290.1"/>
    <property type="molecule type" value="Genomic_DNA"/>
</dbReference>
<sequence>MPPAPLTRRALLTGALAVGGLAAVGARPAVGERAVTTRLVAGQVARRLTPEQPQASRLRLYNGTVLPVLRLKKGQPVEITLENRLPDEHTTVHWHGLRIAHAMDGVPYITQPPVEPGESFTYRFAPPDAGTFFFHPHCNTVEQLGRGLAGVLVVEGDEARPFDADLVLAYKDWDLAPDGTLGPFLTLKGAANAGTFGSLTTVNGEVVTKERQPVFEVPAGADLRLRFLNLDNTRLLGLGLHGAEAWLVASDGQPLPPLELKNWRMGPAMRADLALRTPDRPGAVVEVLNQRAAKPKVLARLVTTGQPRRRAPFEPTHLTGPFLPEPQIEGAPVVPMVFSTAPGPSAPPPELAGLPFADALCLNPRTLWAINRQTWPQEGHAHPPAPLATLQRGRTYVLELNNISKHFHPIHLHGHSFKVFWSSDDAELPVHWADTTLVAPGERRRVAFVADNPGDWMFHCHIIEHQETGMMGLVRVA</sequence>
<evidence type="ECO:0000259" key="3">
    <source>
        <dbReference type="Pfam" id="PF07731"/>
    </source>
</evidence>
<evidence type="ECO:0000259" key="4">
    <source>
        <dbReference type="Pfam" id="PF07732"/>
    </source>
</evidence>
<dbReference type="PROSITE" id="PS00079">
    <property type="entry name" value="MULTICOPPER_OXIDASE1"/>
    <property type="match status" value="1"/>
</dbReference>
<dbReference type="CDD" id="cd13861">
    <property type="entry name" value="CuRO_1_CumA_like"/>
    <property type="match status" value="1"/>
</dbReference>
<keyword evidence="6" id="KW-1185">Reference proteome</keyword>
<evidence type="ECO:0000256" key="2">
    <source>
        <dbReference type="ARBA" id="ARBA00023002"/>
    </source>
</evidence>
<dbReference type="Gene3D" id="2.60.40.420">
    <property type="entry name" value="Cupredoxins - blue copper proteins"/>
    <property type="match status" value="3"/>
</dbReference>
<keyword evidence="2" id="KW-0560">Oxidoreductase</keyword>
<dbReference type="Proteomes" id="UP000192917">
    <property type="component" value="Unassembled WGS sequence"/>
</dbReference>
<dbReference type="AlphaFoldDB" id="A0A1Y6CRC8"/>
<dbReference type="RefSeq" id="WP_085127459.1">
    <property type="nucleotide sequence ID" value="NZ_FWZX01000061.1"/>
</dbReference>
<dbReference type="InterPro" id="IPR045087">
    <property type="entry name" value="Cu-oxidase_fam"/>
</dbReference>
<dbReference type="InterPro" id="IPR011707">
    <property type="entry name" value="Cu-oxidase-like_N"/>
</dbReference>
<evidence type="ECO:0000313" key="6">
    <source>
        <dbReference type="Proteomes" id="UP000192917"/>
    </source>
</evidence>
<dbReference type="CDD" id="cd13906">
    <property type="entry name" value="CuRO_3_CumA_like"/>
    <property type="match status" value="1"/>
</dbReference>
<dbReference type="SUPFAM" id="SSF49503">
    <property type="entry name" value="Cupredoxins"/>
    <property type="match status" value="3"/>
</dbReference>
<evidence type="ECO:0000256" key="1">
    <source>
        <dbReference type="ARBA" id="ARBA00022723"/>
    </source>
</evidence>
<name>A0A1Y6CRC8_9PROT</name>
<dbReference type="PROSITE" id="PS00080">
    <property type="entry name" value="MULTICOPPER_OXIDASE2"/>
    <property type="match status" value="1"/>
</dbReference>
<proteinExistence type="predicted"/>
<accession>A0A1Y6CRC8</accession>
<reference evidence="5 6" key="1">
    <citation type="submission" date="2017-04" db="EMBL/GenBank/DDBJ databases">
        <authorList>
            <person name="Afonso C.L."/>
            <person name="Miller P.J."/>
            <person name="Scott M.A."/>
            <person name="Spackman E."/>
            <person name="Goraichik I."/>
            <person name="Dimitrov K.M."/>
            <person name="Suarez D.L."/>
            <person name="Swayne D.E."/>
        </authorList>
    </citation>
    <scope>NUCLEOTIDE SEQUENCE [LARGE SCALE GENOMIC DNA]</scope>
    <source>
        <strain evidence="5 6">USBA 355</strain>
    </source>
</reference>
<keyword evidence="5" id="KW-0132">Cell division</keyword>
<dbReference type="PANTHER" id="PTHR11709:SF2">
    <property type="entry name" value="MULTICOPPER OXIDASE LPR1"/>
    <property type="match status" value="1"/>
</dbReference>
<dbReference type="InterPro" id="IPR002355">
    <property type="entry name" value="Cu_oxidase_Cu_BS"/>
</dbReference>
<protein>
    <submittedName>
        <fullName evidence="5">Multicopper oxidase with three cupredoxin domains (Includes cell division protein FtsP and spore coat protein CotA)</fullName>
    </submittedName>
</protein>
<keyword evidence="5" id="KW-0167">Capsid protein</keyword>
<dbReference type="Pfam" id="PF07731">
    <property type="entry name" value="Cu-oxidase_2"/>
    <property type="match status" value="1"/>
</dbReference>
<dbReference type="STRING" id="560819.SAMN05428998_1613"/>
<feature type="domain" description="Plastocyanin-like" evidence="3">
    <location>
        <begin position="372"/>
        <end position="476"/>
    </location>
</feature>
<dbReference type="InterPro" id="IPR008972">
    <property type="entry name" value="Cupredoxin"/>
</dbReference>
<dbReference type="GO" id="GO:0005507">
    <property type="term" value="F:copper ion binding"/>
    <property type="evidence" value="ECO:0007669"/>
    <property type="project" value="InterPro"/>
</dbReference>
<dbReference type="GO" id="GO:0016491">
    <property type="term" value="F:oxidoreductase activity"/>
    <property type="evidence" value="ECO:0007669"/>
    <property type="project" value="UniProtKB-KW"/>
</dbReference>
<dbReference type="InterPro" id="IPR033138">
    <property type="entry name" value="Cu_oxidase_CS"/>
</dbReference>
<dbReference type="InterPro" id="IPR011706">
    <property type="entry name" value="Cu-oxidase_C"/>
</dbReference>
<feature type="domain" description="Plastocyanin-like" evidence="4">
    <location>
        <begin position="51"/>
        <end position="157"/>
    </location>
</feature>
<dbReference type="PANTHER" id="PTHR11709">
    <property type="entry name" value="MULTI-COPPER OXIDASE"/>
    <property type="match status" value="1"/>
</dbReference>
<keyword evidence="5" id="KW-0131">Cell cycle</keyword>
<evidence type="ECO:0000313" key="5">
    <source>
        <dbReference type="EMBL" id="SMF85290.1"/>
    </source>
</evidence>